<evidence type="ECO:0000256" key="2">
    <source>
        <dbReference type="ARBA" id="ARBA00022692"/>
    </source>
</evidence>
<sequence>MLWFLLKASNTTGTETKVTLIFESSHLASTASIISHLSQVFRQTGSELNHILPLTSASCLLEEELEVLKRQEVKVFVIHTSLELIKVHLFKAAKKMEMTGDGCLWISTNGITYLFHSINSTMISSLKGMVGIKTYLTENTPNFLDFKKRFRQKLRSDYPEEEHDDPRIFSVQGYNSVGELFEIISPENFDLKIPLEQNDQGFQRPLNLAYDYYNELSRIHEYVDFTQPYIESALEMIIPNPIQSKLSNRLWLFMKPFTAEMWLSIAAATLWNGFTVWLIERPAKMRRLIAAITSLYNGFIIWLMRPDCNYLYIQVIRGTPKRPSKRKNERYRENFGRNDRRRKSCNGQRFHSRAGHGADCRVGPFRSAA</sequence>
<dbReference type="PANTHER" id="PTHR34836">
    <property type="entry name" value="OS06G0188250 PROTEIN"/>
    <property type="match status" value="1"/>
</dbReference>
<dbReference type="Pfam" id="PF01094">
    <property type="entry name" value="ANF_receptor"/>
    <property type="match status" value="1"/>
</dbReference>
<evidence type="ECO:0000256" key="6">
    <source>
        <dbReference type="SAM" id="Phobius"/>
    </source>
</evidence>
<gene>
    <name evidence="8" type="ORF">LVIROSA_LOCUS12827</name>
</gene>
<feature type="transmembrane region" description="Helical" evidence="6">
    <location>
        <begin position="261"/>
        <end position="279"/>
    </location>
</feature>
<evidence type="ECO:0000256" key="5">
    <source>
        <dbReference type="SAM" id="MobiDB-lite"/>
    </source>
</evidence>
<evidence type="ECO:0000256" key="1">
    <source>
        <dbReference type="ARBA" id="ARBA00004370"/>
    </source>
</evidence>
<dbReference type="GO" id="GO:0016020">
    <property type="term" value="C:membrane"/>
    <property type="evidence" value="ECO:0007669"/>
    <property type="project" value="UniProtKB-SubCell"/>
</dbReference>
<keyword evidence="4 6" id="KW-0472">Membrane</keyword>
<organism evidence="8 9">
    <name type="scientific">Lactuca virosa</name>
    <dbReference type="NCBI Taxonomy" id="75947"/>
    <lineage>
        <taxon>Eukaryota</taxon>
        <taxon>Viridiplantae</taxon>
        <taxon>Streptophyta</taxon>
        <taxon>Embryophyta</taxon>
        <taxon>Tracheophyta</taxon>
        <taxon>Spermatophyta</taxon>
        <taxon>Magnoliopsida</taxon>
        <taxon>eudicotyledons</taxon>
        <taxon>Gunneridae</taxon>
        <taxon>Pentapetalae</taxon>
        <taxon>asterids</taxon>
        <taxon>campanulids</taxon>
        <taxon>Asterales</taxon>
        <taxon>Asteraceae</taxon>
        <taxon>Cichorioideae</taxon>
        <taxon>Cichorieae</taxon>
        <taxon>Lactucinae</taxon>
        <taxon>Lactuca</taxon>
    </lineage>
</organism>
<reference evidence="8 9" key="1">
    <citation type="submission" date="2022-01" db="EMBL/GenBank/DDBJ databases">
        <authorList>
            <person name="Xiong W."/>
            <person name="Schranz E."/>
        </authorList>
    </citation>
    <scope>NUCLEOTIDE SEQUENCE [LARGE SCALE GENOMIC DNA]</scope>
</reference>
<keyword evidence="3 6" id="KW-1133">Transmembrane helix</keyword>
<dbReference type="Proteomes" id="UP001157418">
    <property type="component" value="Unassembled WGS sequence"/>
</dbReference>
<dbReference type="SUPFAM" id="SSF53822">
    <property type="entry name" value="Periplasmic binding protein-like I"/>
    <property type="match status" value="1"/>
</dbReference>
<evidence type="ECO:0000256" key="4">
    <source>
        <dbReference type="ARBA" id="ARBA00023136"/>
    </source>
</evidence>
<dbReference type="InterPro" id="IPR015683">
    <property type="entry name" value="Ionotropic_Glu_rcpt"/>
</dbReference>
<dbReference type="EMBL" id="CAKMRJ010002223">
    <property type="protein sequence ID" value="CAH1425700.1"/>
    <property type="molecule type" value="Genomic_DNA"/>
</dbReference>
<dbReference type="InterPro" id="IPR028082">
    <property type="entry name" value="Peripla_BP_I"/>
</dbReference>
<evidence type="ECO:0000313" key="9">
    <source>
        <dbReference type="Proteomes" id="UP001157418"/>
    </source>
</evidence>
<protein>
    <recommendedName>
        <fullName evidence="7">Receptor ligand binding region domain-containing protein</fullName>
    </recommendedName>
</protein>
<keyword evidence="9" id="KW-1185">Reference proteome</keyword>
<dbReference type="InterPro" id="IPR001828">
    <property type="entry name" value="ANF_lig-bd_rcpt"/>
</dbReference>
<evidence type="ECO:0000256" key="3">
    <source>
        <dbReference type="ARBA" id="ARBA00022989"/>
    </source>
</evidence>
<feature type="region of interest" description="Disordered" evidence="5">
    <location>
        <begin position="322"/>
        <end position="351"/>
    </location>
</feature>
<evidence type="ECO:0000313" key="8">
    <source>
        <dbReference type="EMBL" id="CAH1425700.1"/>
    </source>
</evidence>
<evidence type="ECO:0000259" key="7">
    <source>
        <dbReference type="Pfam" id="PF01094"/>
    </source>
</evidence>
<comment type="caution">
    <text evidence="8">The sequence shown here is derived from an EMBL/GenBank/DDBJ whole genome shotgun (WGS) entry which is preliminary data.</text>
</comment>
<dbReference type="Gene3D" id="3.40.50.2300">
    <property type="match status" value="1"/>
</dbReference>
<dbReference type="Gene3D" id="3.40.190.10">
    <property type="entry name" value="Periplasmic binding protein-like II"/>
    <property type="match status" value="1"/>
</dbReference>
<dbReference type="PANTHER" id="PTHR34836:SF9">
    <property type="entry name" value="RECEPTOR LIGAND BINDING REGION DOMAIN-CONTAINING PROTEIN"/>
    <property type="match status" value="1"/>
</dbReference>
<feature type="compositionally biased region" description="Basic residues" evidence="5">
    <location>
        <begin position="339"/>
        <end position="351"/>
    </location>
</feature>
<comment type="subcellular location">
    <subcellularLocation>
        <location evidence="1">Membrane</location>
    </subcellularLocation>
</comment>
<keyword evidence="2 6" id="KW-0812">Transmembrane</keyword>
<proteinExistence type="predicted"/>
<name>A0AAU9MUP9_9ASTR</name>
<dbReference type="AlphaFoldDB" id="A0AAU9MUP9"/>
<accession>A0AAU9MUP9</accession>
<feature type="domain" description="Receptor ligand binding region" evidence="7">
    <location>
        <begin position="17"/>
        <end position="177"/>
    </location>
</feature>